<dbReference type="EMBL" id="CAJNOH010004415">
    <property type="protein sequence ID" value="CAF1368847.1"/>
    <property type="molecule type" value="Genomic_DNA"/>
</dbReference>
<proteinExistence type="predicted"/>
<organism evidence="2 3">
    <name type="scientific">Rotaria sordida</name>
    <dbReference type="NCBI Taxonomy" id="392033"/>
    <lineage>
        <taxon>Eukaryota</taxon>
        <taxon>Metazoa</taxon>
        <taxon>Spiralia</taxon>
        <taxon>Gnathifera</taxon>
        <taxon>Rotifera</taxon>
        <taxon>Eurotatoria</taxon>
        <taxon>Bdelloidea</taxon>
        <taxon>Philodinida</taxon>
        <taxon>Philodinidae</taxon>
        <taxon>Rotaria</taxon>
    </lineage>
</organism>
<evidence type="ECO:0000313" key="3">
    <source>
        <dbReference type="Proteomes" id="UP000663870"/>
    </source>
</evidence>
<keyword evidence="3" id="KW-1185">Reference proteome</keyword>
<dbReference type="EMBL" id="CAJNOL010005842">
    <property type="protein sequence ID" value="CAF1610611.1"/>
    <property type="molecule type" value="Genomic_DNA"/>
</dbReference>
<dbReference type="AlphaFoldDB" id="A0A816BJ82"/>
<dbReference type="Proteomes" id="UP000663854">
    <property type="component" value="Unassembled WGS sequence"/>
</dbReference>
<evidence type="ECO:0000313" key="2">
    <source>
        <dbReference type="EMBL" id="CAF1610611.1"/>
    </source>
</evidence>
<comment type="caution">
    <text evidence="2">The sequence shown here is derived from an EMBL/GenBank/DDBJ whole genome shotgun (WGS) entry which is preliminary data.</text>
</comment>
<protein>
    <submittedName>
        <fullName evidence="2">Uncharacterized protein</fullName>
    </submittedName>
</protein>
<reference evidence="2" key="1">
    <citation type="submission" date="2021-02" db="EMBL/GenBank/DDBJ databases">
        <authorList>
            <person name="Nowell W R."/>
        </authorList>
    </citation>
    <scope>NUCLEOTIDE SEQUENCE</scope>
</reference>
<sequence>MDYIEQLFNLYHTSQSLSARLLTLKILRDLLIYLPDDTNRSFIENLLMKILFSIGQHFNLLETEKIDLDIIIEFIYIYRTIISYNSSWQKFATKLLIDAIKSCMNFNLTSLKTVELQQMNFFLASICILGGYVRPYCLGSTVEIYSTNTDIHELQSAIIIELVQYAATNQIEWISSNQIRIIVDVRPPNLSLLSIDNAVHTILDTLGFLTQTIDASTIDSLILLDIKCRVIKALYDVLNYKQVIEIFMQKPYASIIAKLSTSMNYFDSIRSTIPNDLRLFNQLHLEQYYLSLDRY</sequence>
<dbReference type="Proteomes" id="UP000663870">
    <property type="component" value="Unassembled WGS sequence"/>
</dbReference>
<feature type="non-terminal residue" evidence="2">
    <location>
        <position position="1"/>
    </location>
</feature>
<gene>
    <name evidence="2" type="ORF">JXQ802_LOCUS49349</name>
    <name evidence="1" type="ORF">PYM288_LOCUS33253</name>
</gene>
<accession>A0A816BJ82</accession>
<name>A0A816BJ82_9BILA</name>
<evidence type="ECO:0000313" key="1">
    <source>
        <dbReference type="EMBL" id="CAF1368847.1"/>
    </source>
</evidence>